<dbReference type="Pfam" id="PF03006">
    <property type="entry name" value="HlyIII"/>
    <property type="match status" value="1"/>
</dbReference>
<protein>
    <submittedName>
        <fullName evidence="7">Hemolysin III family protein</fullName>
    </submittedName>
</protein>
<reference evidence="7" key="2">
    <citation type="submission" date="2021-04" db="EMBL/GenBank/DDBJ databases">
        <authorList>
            <person name="Gilroy R."/>
        </authorList>
    </citation>
    <scope>NUCLEOTIDE SEQUENCE</scope>
    <source>
        <strain evidence="7">CHK187-11901</strain>
    </source>
</reference>
<keyword evidence="4 6" id="KW-0472">Membrane</keyword>
<dbReference type="AlphaFoldDB" id="A0A9D2SVG3"/>
<gene>
    <name evidence="7" type="ORF">H9702_08905</name>
</gene>
<evidence type="ECO:0000256" key="2">
    <source>
        <dbReference type="ARBA" id="ARBA00022692"/>
    </source>
</evidence>
<dbReference type="EMBL" id="DWWM01000056">
    <property type="protein sequence ID" value="HJC37228.1"/>
    <property type="molecule type" value="Genomic_DNA"/>
</dbReference>
<evidence type="ECO:0000256" key="4">
    <source>
        <dbReference type="ARBA" id="ARBA00023136"/>
    </source>
</evidence>
<dbReference type="PANTHER" id="PTHR20855">
    <property type="entry name" value="ADIPOR/PROGESTIN RECEPTOR-RELATED"/>
    <property type="match status" value="1"/>
</dbReference>
<sequence>MRAELSHEEKLNVLTHGIMAAAFLVWMCIGVPQTWEAHGMVAGSGILIFFLCMICMFTASTLYHAMPLGSKAKDVLHIFDHICIYLAIAGSYTPAVIAIMEGWMKAGLLAFQWGMVIIGIFYKIFAKRKNSKLSLVLYLCMGWSVIVLLPQLIQRASLSFILYVAAGGIAYSIGAFIYAKKPFPYAHVVWHVFVAIAGILQGIAFMYHLY</sequence>
<feature type="binding site" evidence="5">
    <location>
        <position position="64"/>
    </location>
    <ligand>
        <name>Zn(2+)</name>
        <dbReference type="ChEBI" id="CHEBI:29105"/>
    </ligand>
</feature>
<name>A0A9D2SVG3_9FIRM</name>
<evidence type="ECO:0000256" key="3">
    <source>
        <dbReference type="ARBA" id="ARBA00022989"/>
    </source>
</evidence>
<proteinExistence type="predicted"/>
<evidence type="ECO:0000256" key="6">
    <source>
        <dbReference type="SAM" id="Phobius"/>
    </source>
</evidence>
<keyword evidence="5" id="KW-0862">Zinc</keyword>
<feature type="transmembrane region" description="Helical" evidence="6">
    <location>
        <begin position="133"/>
        <end position="154"/>
    </location>
</feature>
<reference evidence="7" key="1">
    <citation type="journal article" date="2021" name="PeerJ">
        <title>Extensive microbial diversity within the chicken gut microbiome revealed by metagenomics and culture.</title>
        <authorList>
            <person name="Gilroy R."/>
            <person name="Ravi A."/>
            <person name="Getino M."/>
            <person name="Pursley I."/>
            <person name="Horton D.L."/>
            <person name="Alikhan N.F."/>
            <person name="Baker D."/>
            <person name="Gharbi K."/>
            <person name="Hall N."/>
            <person name="Watson M."/>
            <person name="Adriaenssens E.M."/>
            <person name="Foster-Nyarko E."/>
            <person name="Jarju S."/>
            <person name="Secka A."/>
            <person name="Antonio M."/>
            <person name="Oren A."/>
            <person name="Chaudhuri R.R."/>
            <person name="La Ragione R."/>
            <person name="Hildebrand F."/>
            <person name="Pallen M.J."/>
        </authorList>
    </citation>
    <scope>NUCLEOTIDE SEQUENCE</scope>
    <source>
        <strain evidence="7">CHK187-11901</strain>
    </source>
</reference>
<dbReference type="PANTHER" id="PTHR20855:SF3">
    <property type="entry name" value="LD03007P"/>
    <property type="match status" value="1"/>
</dbReference>
<comment type="caution">
    <text evidence="7">The sequence shown here is derived from an EMBL/GenBank/DDBJ whole genome shotgun (WGS) entry which is preliminary data.</text>
</comment>
<organism evidence="7 8">
    <name type="scientific">Candidatus Merdibacter merdavium</name>
    <dbReference type="NCBI Taxonomy" id="2838692"/>
    <lineage>
        <taxon>Bacteria</taxon>
        <taxon>Bacillati</taxon>
        <taxon>Bacillota</taxon>
        <taxon>Erysipelotrichia</taxon>
        <taxon>Erysipelotrichales</taxon>
        <taxon>Erysipelotrichaceae</taxon>
        <taxon>Merdibacter</taxon>
    </lineage>
</organism>
<evidence type="ECO:0000256" key="5">
    <source>
        <dbReference type="PIRSR" id="PIRSR604254-1"/>
    </source>
</evidence>
<feature type="binding site" evidence="5">
    <location>
        <position position="187"/>
    </location>
    <ligand>
        <name>Zn(2+)</name>
        <dbReference type="ChEBI" id="CHEBI:29105"/>
    </ligand>
</feature>
<keyword evidence="2 6" id="KW-0812">Transmembrane</keyword>
<keyword evidence="5" id="KW-0479">Metal-binding</keyword>
<evidence type="ECO:0000313" key="7">
    <source>
        <dbReference type="EMBL" id="HJC37228.1"/>
    </source>
</evidence>
<dbReference type="GO" id="GO:0016020">
    <property type="term" value="C:membrane"/>
    <property type="evidence" value="ECO:0007669"/>
    <property type="project" value="UniProtKB-SubCell"/>
</dbReference>
<feature type="transmembrane region" description="Helical" evidence="6">
    <location>
        <begin position="106"/>
        <end position="126"/>
    </location>
</feature>
<feature type="transmembrane region" description="Helical" evidence="6">
    <location>
        <begin position="160"/>
        <end position="179"/>
    </location>
</feature>
<keyword evidence="3 6" id="KW-1133">Transmembrane helix</keyword>
<comment type="subcellular location">
    <subcellularLocation>
        <location evidence="1">Membrane</location>
        <topology evidence="1">Multi-pass membrane protein</topology>
    </subcellularLocation>
</comment>
<evidence type="ECO:0000256" key="1">
    <source>
        <dbReference type="ARBA" id="ARBA00004141"/>
    </source>
</evidence>
<accession>A0A9D2SVG3</accession>
<evidence type="ECO:0000313" key="8">
    <source>
        <dbReference type="Proteomes" id="UP000823896"/>
    </source>
</evidence>
<feature type="transmembrane region" description="Helical" evidence="6">
    <location>
        <begin position="12"/>
        <end position="35"/>
    </location>
</feature>
<feature type="transmembrane region" description="Helical" evidence="6">
    <location>
        <begin position="41"/>
        <end position="66"/>
    </location>
</feature>
<dbReference type="InterPro" id="IPR004254">
    <property type="entry name" value="AdipoR/HlyIII-related"/>
</dbReference>
<feature type="transmembrane region" description="Helical" evidence="6">
    <location>
        <begin position="78"/>
        <end position="100"/>
    </location>
</feature>
<dbReference type="GO" id="GO:0046872">
    <property type="term" value="F:metal ion binding"/>
    <property type="evidence" value="ECO:0007669"/>
    <property type="project" value="UniProtKB-KW"/>
</dbReference>
<feature type="binding site" evidence="5">
    <location>
        <position position="191"/>
    </location>
    <ligand>
        <name>Zn(2+)</name>
        <dbReference type="ChEBI" id="CHEBI:29105"/>
    </ligand>
</feature>
<feature type="transmembrane region" description="Helical" evidence="6">
    <location>
        <begin position="188"/>
        <end position="209"/>
    </location>
</feature>
<dbReference type="Proteomes" id="UP000823896">
    <property type="component" value="Unassembled WGS sequence"/>
</dbReference>